<feature type="coiled-coil region" evidence="1">
    <location>
        <begin position="22"/>
        <end position="77"/>
    </location>
</feature>
<evidence type="ECO:0000313" key="3">
    <source>
        <dbReference type="Proteomes" id="UP000663881"/>
    </source>
</evidence>
<feature type="non-terminal residue" evidence="2">
    <location>
        <position position="1"/>
    </location>
</feature>
<dbReference type="Proteomes" id="UP000663881">
    <property type="component" value="Unassembled WGS sequence"/>
</dbReference>
<name>A0A820HMD7_9BILA</name>
<organism evidence="2 3">
    <name type="scientific">Adineta steineri</name>
    <dbReference type="NCBI Taxonomy" id="433720"/>
    <lineage>
        <taxon>Eukaryota</taxon>
        <taxon>Metazoa</taxon>
        <taxon>Spiralia</taxon>
        <taxon>Gnathifera</taxon>
        <taxon>Rotifera</taxon>
        <taxon>Eurotatoria</taxon>
        <taxon>Bdelloidea</taxon>
        <taxon>Adinetida</taxon>
        <taxon>Adinetidae</taxon>
        <taxon>Adineta</taxon>
    </lineage>
</organism>
<accession>A0A820HMD7</accession>
<proteinExistence type="predicted"/>
<dbReference type="AlphaFoldDB" id="A0A820HMD7"/>
<comment type="caution">
    <text evidence="2">The sequence shown here is derived from an EMBL/GenBank/DDBJ whole genome shotgun (WGS) entry which is preliminary data.</text>
</comment>
<reference evidence="2" key="1">
    <citation type="submission" date="2021-02" db="EMBL/GenBank/DDBJ databases">
        <authorList>
            <person name="Nowell W R."/>
        </authorList>
    </citation>
    <scope>NUCLEOTIDE SEQUENCE</scope>
</reference>
<keyword evidence="1" id="KW-0175">Coiled coil</keyword>
<dbReference type="EMBL" id="CAJOAY010015878">
    <property type="protein sequence ID" value="CAF4294484.1"/>
    <property type="molecule type" value="Genomic_DNA"/>
</dbReference>
<gene>
    <name evidence="2" type="ORF">OKA104_LOCUS45879</name>
</gene>
<evidence type="ECO:0000313" key="2">
    <source>
        <dbReference type="EMBL" id="CAF4294484.1"/>
    </source>
</evidence>
<evidence type="ECO:0000256" key="1">
    <source>
        <dbReference type="SAM" id="Coils"/>
    </source>
</evidence>
<protein>
    <submittedName>
        <fullName evidence="2">Uncharacterized protein</fullName>
    </submittedName>
</protein>
<sequence length="166" mass="19335">VIINNNQFSNEPSVDSQDKNQILTLQDEIAHLEEQLKTNQISIELLTTNLQLITQENDILTNDNHNLINQLNEFRKQSIPFDTQQRHISQLSTIDHAPIEEPLLHTITPVQSANTEQEIDDIQQLQTDISLLRTQCAQLDEANRAWKDFHHHHHNYSLTFQLHPKQ</sequence>